<feature type="transmembrane region" description="Helical" evidence="6">
    <location>
        <begin position="111"/>
        <end position="135"/>
    </location>
</feature>
<keyword evidence="4 6" id="KW-1133">Transmembrane helix</keyword>
<evidence type="ECO:0000256" key="5">
    <source>
        <dbReference type="ARBA" id="ARBA00023136"/>
    </source>
</evidence>
<protein>
    <submittedName>
        <fullName evidence="7">Uncharacterized protein</fullName>
    </submittedName>
</protein>
<name>A0A836L2Y3_9TRYP</name>
<sequence>MKQGWGVVRQQTMELLFGPTAEQRHHQLRHRDKKQASEAFMTTSASAAGARHRDLGYAAVRKHFQRIPHMFLDMELYFAITGLGLFDHLAGLLLLPLKVVTLWRRCELRDIIALLVLTMTLGSYWVAGLVTTQLYSYLYHAVRRTSFIKIVMIFSILDVADKILSSLAQDSLEVLYAAVDDEYAYYCACRRDAGSAAAGAPTERAAYGRRSTGFDDVRADAARQHAPPSRWLLAGSVVAACISTSCHSLSLLLHVVTLNVTVNAKGNSLLALLVGNNLTELKGFVFKKNTPESLHSVCALDALERMQYVVFFLVMLLHHMHERFSDFAFADVFVILCVEVAIDFVKHLFLFRFNGILPSVFRAYLQLALLDLSSETVLWRLPSLEVVVGGSDGGTATRMEEAVELLSPAYGFAPKNIKRIGFDAIAYAGLLLWSFGRVAGYLLLQAPLVCFLAVLIIALLKIMLSSIIYGVCARFTLRTLVLAPPSLPLSSSSADTTSLNGGSGSGPIQQRRASMTNLPCASWGVQPGVSPINAPRETPIGDCHHSQMSAGAALSANGKNGPAAVGTLVRLTPLLIALLKVDRFDLQAGKAKRSY</sequence>
<evidence type="ECO:0000313" key="8">
    <source>
        <dbReference type="Proteomes" id="UP000674143"/>
    </source>
</evidence>
<evidence type="ECO:0000256" key="4">
    <source>
        <dbReference type="ARBA" id="ARBA00022989"/>
    </source>
</evidence>
<accession>A0A836L2Y3</accession>
<dbReference type="PANTHER" id="PTHR13317:SF4">
    <property type="entry name" value="TRANSMEMBRANE ANTERIOR POSTERIOR TRANSFORMATION PROTEIN 1 HOMOLOG"/>
    <property type="match status" value="1"/>
</dbReference>
<keyword evidence="3 6" id="KW-0812">Transmembrane</keyword>
<evidence type="ECO:0000256" key="1">
    <source>
        <dbReference type="ARBA" id="ARBA00004141"/>
    </source>
</evidence>
<evidence type="ECO:0000313" key="7">
    <source>
        <dbReference type="EMBL" id="KAG5486803.1"/>
    </source>
</evidence>
<dbReference type="EMBL" id="JAFHLR010000007">
    <property type="protein sequence ID" value="KAG5486803.1"/>
    <property type="molecule type" value="Genomic_DNA"/>
</dbReference>
<feature type="transmembrane region" description="Helical" evidence="6">
    <location>
        <begin position="424"/>
        <end position="444"/>
    </location>
</feature>
<dbReference type="RefSeq" id="XP_067065597.1">
    <property type="nucleotide sequence ID" value="XM_067208192.1"/>
</dbReference>
<dbReference type="InterPro" id="IPR008010">
    <property type="entry name" value="Tatp1"/>
</dbReference>
<dbReference type="PANTHER" id="PTHR13317">
    <property type="entry name" value="TRANSMEMBRANE ANTERIOR POSTERIOR TRANSFORMATION PROTEIN 1 HOMOLOG"/>
    <property type="match status" value="1"/>
</dbReference>
<dbReference type="Proteomes" id="UP000674143">
    <property type="component" value="Unassembled WGS sequence"/>
</dbReference>
<dbReference type="GO" id="GO:0005789">
    <property type="term" value="C:endoplasmic reticulum membrane"/>
    <property type="evidence" value="ECO:0007669"/>
    <property type="project" value="TreeGrafter"/>
</dbReference>
<dbReference type="GeneID" id="92362126"/>
<keyword evidence="8" id="KW-1185">Reference proteome</keyword>
<feature type="transmembrane region" description="Helical" evidence="6">
    <location>
        <begin position="76"/>
        <end position="99"/>
    </location>
</feature>
<comment type="similarity">
    <text evidence="2">Belongs to the TAPT1 family.</text>
</comment>
<keyword evidence="5 6" id="KW-0472">Membrane</keyword>
<evidence type="ECO:0000256" key="2">
    <source>
        <dbReference type="ARBA" id="ARBA00008803"/>
    </source>
</evidence>
<dbReference type="KEGG" id="loi:92362126"/>
<feature type="transmembrane region" description="Helical" evidence="6">
    <location>
        <begin position="450"/>
        <end position="472"/>
    </location>
</feature>
<gene>
    <name evidence="7" type="ORF">LSCM4_06268</name>
</gene>
<dbReference type="AlphaFoldDB" id="A0A836L2Y3"/>
<evidence type="ECO:0000256" key="3">
    <source>
        <dbReference type="ARBA" id="ARBA00022692"/>
    </source>
</evidence>
<reference evidence="8" key="1">
    <citation type="journal article" date="2021" name="Microbiol. Resour. Announc.">
        <title>LGAAP: Leishmaniinae Genome Assembly and Annotation Pipeline.</title>
        <authorList>
            <person name="Almutairi H."/>
            <person name="Urbaniak M.D."/>
            <person name="Bates M.D."/>
            <person name="Jariyapan N."/>
            <person name="Kwakye-Nuako G."/>
            <person name="Thomaz-Soccol V."/>
            <person name="Al-Salem W.S."/>
            <person name="Dillon R.J."/>
            <person name="Bates P.A."/>
            <person name="Gatherer D."/>
        </authorList>
    </citation>
    <scope>NUCLEOTIDE SEQUENCE [LARGE SCALE GENOMIC DNA]</scope>
</reference>
<dbReference type="Pfam" id="PF05346">
    <property type="entry name" value="DUF747"/>
    <property type="match status" value="1"/>
</dbReference>
<comment type="subcellular location">
    <subcellularLocation>
        <location evidence="1">Membrane</location>
        <topology evidence="1">Multi-pass membrane protein</topology>
    </subcellularLocation>
</comment>
<proteinExistence type="inferred from homology"/>
<organism evidence="7 8">
    <name type="scientific">Leishmania orientalis</name>
    <dbReference type="NCBI Taxonomy" id="2249476"/>
    <lineage>
        <taxon>Eukaryota</taxon>
        <taxon>Discoba</taxon>
        <taxon>Euglenozoa</taxon>
        <taxon>Kinetoplastea</taxon>
        <taxon>Metakinetoplastina</taxon>
        <taxon>Trypanosomatida</taxon>
        <taxon>Trypanosomatidae</taxon>
        <taxon>Leishmaniinae</taxon>
        <taxon>Leishmania</taxon>
    </lineage>
</organism>
<evidence type="ECO:0000256" key="6">
    <source>
        <dbReference type="SAM" id="Phobius"/>
    </source>
</evidence>
<comment type="caution">
    <text evidence="7">The sequence shown here is derived from an EMBL/GenBank/DDBJ whole genome shotgun (WGS) entry which is preliminary data.</text>
</comment>
<reference evidence="8" key="2">
    <citation type="journal article" date="2021" name="Sci. Data">
        <title>Chromosome-scale genome sequencing, assembly and annotation of six genomes from subfamily Leishmaniinae.</title>
        <authorList>
            <person name="Almutairi H."/>
            <person name="Urbaniak M.D."/>
            <person name="Bates M.D."/>
            <person name="Jariyapan N."/>
            <person name="Kwakye-Nuako G."/>
            <person name="Thomaz Soccol V."/>
            <person name="Al-Salem W.S."/>
            <person name="Dillon R.J."/>
            <person name="Bates P.A."/>
            <person name="Gatherer D."/>
        </authorList>
    </citation>
    <scope>NUCLEOTIDE SEQUENCE [LARGE SCALE GENOMIC DNA]</scope>
</reference>